<feature type="compositionally biased region" description="Gly residues" evidence="1">
    <location>
        <begin position="693"/>
        <end position="705"/>
    </location>
</feature>
<name>W6ZA26_COCMI</name>
<feature type="compositionally biased region" description="Basic residues" evidence="1">
    <location>
        <begin position="369"/>
        <end position="378"/>
    </location>
</feature>
<dbReference type="OrthoDB" id="3800703at2759"/>
<feature type="region of interest" description="Disordered" evidence="1">
    <location>
        <begin position="450"/>
        <end position="469"/>
    </location>
</feature>
<dbReference type="KEGG" id="bor:COCMIDRAFT_23573"/>
<dbReference type="GeneID" id="19120461"/>
<feature type="compositionally biased region" description="Basic and acidic residues" evidence="1">
    <location>
        <begin position="411"/>
        <end position="424"/>
    </location>
</feature>
<evidence type="ECO:0000256" key="1">
    <source>
        <dbReference type="SAM" id="MobiDB-lite"/>
    </source>
</evidence>
<reference evidence="2 3" key="1">
    <citation type="journal article" date="2013" name="PLoS Genet.">
        <title>Comparative genome structure, secondary metabolite, and effector coding capacity across Cochliobolus pathogens.</title>
        <authorList>
            <person name="Condon B.J."/>
            <person name="Leng Y."/>
            <person name="Wu D."/>
            <person name="Bushley K.E."/>
            <person name="Ohm R.A."/>
            <person name="Otillar R."/>
            <person name="Martin J."/>
            <person name="Schackwitz W."/>
            <person name="Grimwood J."/>
            <person name="MohdZainudin N."/>
            <person name="Xue C."/>
            <person name="Wang R."/>
            <person name="Manning V.A."/>
            <person name="Dhillon B."/>
            <person name="Tu Z.J."/>
            <person name="Steffenson B.J."/>
            <person name="Salamov A."/>
            <person name="Sun H."/>
            <person name="Lowry S."/>
            <person name="LaButti K."/>
            <person name="Han J."/>
            <person name="Copeland A."/>
            <person name="Lindquist E."/>
            <person name="Barry K."/>
            <person name="Schmutz J."/>
            <person name="Baker S.E."/>
            <person name="Ciuffetti L.M."/>
            <person name="Grigoriev I.V."/>
            <person name="Zhong S."/>
            <person name="Turgeon B.G."/>
        </authorList>
    </citation>
    <scope>NUCLEOTIDE SEQUENCE [LARGE SCALE GENOMIC DNA]</scope>
    <source>
        <strain evidence="2 3">ATCC 44560</strain>
    </source>
</reference>
<organism evidence="2 3">
    <name type="scientific">Bipolaris oryzae ATCC 44560</name>
    <dbReference type="NCBI Taxonomy" id="930090"/>
    <lineage>
        <taxon>Eukaryota</taxon>
        <taxon>Fungi</taxon>
        <taxon>Dikarya</taxon>
        <taxon>Ascomycota</taxon>
        <taxon>Pezizomycotina</taxon>
        <taxon>Dothideomycetes</taxon>
        <taxon>Pleosporomycetidae</taxon>
        <taxon>Pleosporales</taxon>
        <taxon>Pleosporineae</taxon>
        <taxon>Pleosporaceae</taxon>
        <taxon>Bipolaris</taxon>
    </lineage>
</organism>
<dbReference type="HOGENOM" id="CLU_393875_0_0_1"/>
<keyword evidence="3" id="KW-1185">Reference proteome</keyword>
<dbReference type="RefSeq" id="XP_007684810.1">
    <property type="nucleotide sequence ID" value="XM_007686620.1"/>
</dbReference>
<sequence length="705" mass="78338">MSEVTQDTSTTLTDINHIRDWLKEPLLEFNYNNFDRQIAVHEYLNITTTNPDDPARWLESSSIDTVLALLTLKYYRNDVYVLPMSHGGLLYDIGGQDAEYVFDEDDDEDNDEDPLKPVRDRMHRWIIISVSEQTLQKEEFLDLSRAMGQAQDKNGSRGNDAASKDMMASGGHCGLLIIDKRKKTARWVEGNLTLAPSKNKPGRMKINHMLVPGAMAATMVRGVERVLGLEHGAFHTKTIKYVPNQSEHNAFKGDGGASCGPYLIAFMEYVLSNEGRLADFDTVFKVESWKRNCEGMAFDSLKTRVGMQEIIQKKSEKLRKEEEMPLKMSKEVYGILKPKVLGTLVAARWREWEGKRDKVDFDDYKFGGGKRRRGRGRRSGSGSGGNGGSGGGGSTGSDGGRGGNGGGRNSSEGDDRNDSDRGGRNEGGGIGDNEAEEEARVLDLIETDEEDIDDDFFDPENPDVDPVSKKHLRDEIRSQLENYIGIPTKDGAYLRAFEIQKEAAKLIEFNNSTRAAPEPSPGPAPRRTCRPAPRTSPRTAPRTTPNPAPAHPTRISVLQYPEGITTAPLDFASTSEVPSETLLLWRRANIERINACQLGSKATEDGISVRAILQMLSGVEFENESAERLKEIWIHDPEVFNRKDWYENLLPGIIAWRMKDRYEIFDMEKMPVMQGVKRGIEEASGNGDDGGDGDVGGGVGKKAKK</sequence>
<gene>
    <name evidence="2" type="ORF">COCMIDRAFT_23573</name>
</gene>
<dbReference type="AlphaFoldDB" id="W6ZA26"/>
<feature type="region of interest" description="Disordered" evidence="1">
    <location>
        <begin position="510"/>
        <end position="554"/>
    </location>
</feature>
<dbReference type="Proteomes" id="UP000054032">
    <property type="component" value="Unassembled WGS sequence"/>
</dbReference>
<feature type="compositionally biased region" description="Low complexity" evidence="1">
    <location>
        <begin position="530"/>
        <end position="543"/>
    </location>
</feature>
<feature type="compositionally biased region" description="Acidic residues" evidence="1">
    <location>
        <begin position="450"/>
        <end position="463"/>
    </location>
</feature>
<feature type="compositionally biased region" description="Gly residues" evidence="1">
    <location>
        <begin position="379"/>
        <end position="408"/>
    </location>
</feature>
<feature type="region of interest" description="Disordered" evidence="1">
    <location>
        <begin position="679"/>
        <end position="705"/>
    </location>
</feature>
<dbReference type="eggNOG" id="ENOG502TCMH">
    <property type="taxonomic scope" value="Eukaryota"/>
</dbReference>
<evidence type="ECO:0000313" key="2">
    <source>
        <dbReference type="EMBL" id="EUC48597.1"/>
    </source>
</evidence>
<evidence type="ECO:0008006" key="4">
    <source>
        <dbReference type="Google" id="ProtNLM"/>
    </source>
</evidence>
<dbReference type="EMBL" id="KI963939">
    <property type="protein sequence ID" value="EUC48597.1"/>
    <property type="molecule type" value="Genomic_DNA"/>
</dbReference>
<proteinExistence type="predicted"/>
<evidence type="ECO:0000313" key="3">
    <source>
        <dbReference type="Proteomes" id="UP000054032"/>
    </source>
</evidence>
<protein>
    <recommendedName>
        <fullName evidence="4">Ubiquitin-like protease family profile domain-containing protein</fullName>
    </recommendedName>
</protein>
<accession>W6ZA26</accession>
<feature type="region of interest" description="Disordered" evidence="1">
    <location>
        <begin position="369"/>
        <end position="437"/>
    </location>
</feature>